<dbReference type="GO" id="GO:0005524">
    <property type="term" value="F:ATP binding"/>
    <property type="evidence" value="ECO:0007669"/>
    <property type="project" value="InterPro"/>
</dbReference>
<reference evidence="2" key="1">
    <citation type="submission" date="2021-01" db="EMBL/GenBank/DDBJ databases">
        <authorList>
            <person name="Corre E."/>
            <person name="Pelletier E."/>
            <person name="Niang G."/>
            <person name="Scheremetjew M."/>
            <person name="Finn R."/>
            <person name="Kale V."/>
            <person name="Holt S."/>
            <person name="Cochrane G."/>
            <person name="Meng A."/>
            <person name="Brown T."/>
            <person name="Cohen L."/>
        </authorList>
    </citation>
    <scope>NUCLEOTIDE SEQUENCE</scope>
    <source>
        <strain evidence="2">SAG 11-48b</strain>
    </source>
</reference>
<protein>
    <recommendedName>
        <fullName evidence="1">Protein kinase domain-containing protein</fullName>
    </recommendedName>
</protein>
<dbReference type="InterPro" id="IPR011009">
    <property type="entry name" value="Kinase-like_dom_sf"/>
</dbReference>
<dbReference type="SUPFAM" id="SSF56112">
    <property type="entry name" value="Protein kinase-like (PK-like)"/>
    <property type="match status" value="1"/>
</dbReference>
<name>A0A7S2QUK4_9CHLO</name>
<dbReference type="InterPro" id="IPR000719">
    <property type="entry name" value="Prot_kinase_dom"/>
</dbReference>
<sequence>MAAEVLQDAAESADGLTGAANSVQQAVSGAAASVQATPEVTFVEVSSSTVEKVASIEIAGASLADATSASPMIQQIVAVQTTSTTPETPAIQQQPEIATLASAVQSVVDAVASSAPQPLQPVLNVILGDIASIVTLSPTVPALSRLLAIYYFLLTKPNPFSGILDFYITAPILNSSNRFRSKDFVIRDKLGGGNFGMAYEAVQVKPGEGTISMRGQLTPEQKKRRVVLKRVNSDRSEIRTDFLKTGTMAKGAGETGKVEAYMCAKVKRDPLAARCCAEFLGSFIAEESDGAFTKGSQWLVWKFESDSTLGDALDGYLGEFPLCLEQYMTGKVNESMVKDKRETLIIKAIMKQILVGLSRLHAIGIVHRDIKPDNLLITVDGQVKIIDFGAAVDMCTGINFNPLYGMLDPRYSPPEELVMPQNFPKAPLPLVAATMSPFAWLYGAPDLFDSYTVGILFMQMTVPGLRTTNNIRLFNSELRQVDFDLQRWRDMRGSKYDFTLLDRNNKAGWDLALKLICKRDKLNRGRISVDEALRHRYFLPEF</sequence>
<dbReference type="Gene3D" id="3.30.200.20">
    <property type="entry name" value="Phosphorylase Kinase, domain 1"/>
    <property type="match status" value="1"/>
</dbReference>
<dbReference type="InterPro" id="IPR008271">
    <property type="entry name" value="Ser/Thr_kinase_AS"/>
</dbReference>
<gene>
    <name evidence="2" type="ORF">CCHL1392_LOCUS1126</name>
</gene>
<proteinExistence type="predicted"/>
<evidence type="ECO:0000259" key="1">
    <source>
        <dbReference type="PROSITE" id="PS50011"/>
    </source>
</evidence>
<dbReference type="SMART" id="SM00220">
    <property type="entry name" value="S_TKc"/>
    <property type="match status" value="1"/>
</dbReference>
<dbReference type="PROSITE" id="PS00108">
    <property type="entry name" value="PROTEIN_KINASE_ST"/>
    <property type="match status" value="1"/>
</dbReference>
<dbReference type="PANTHER" id="PTHR46699:SF1">
    <property type="entry name" value="SERINE_THREONINE-PROTEIN KINASE STN8, CHLOROPLASTIC"/>
    <property type="match status" value="1"/>
</dbReference>
<dbReference type="PANTHER" id="PTHR46699">
    <property type="entry name" value="SERINE/THREONINE-PROTEIN KINASE STN8, CHLOROPLASTIC-RELATED"/>
    <property type="match status" value="1"/>
</dbReference>
<dbReference type="Gene3D" id="1.10.510.10">
    <property type="entry name" value="Transferase(Phosphotransferase) domain 1"/>
    <property type="match status" value="1"/>
</dbReference>
<accession>A0A7S2QUK4</accession>
<dbReference type="PROSITE" id="PS50011">
    <property type="entry name" value="PROTEIN_KINASE_DOM"/>
    <property type="match status" value="1"/>
</dbReference>
<dbReference type="AlphaFoldDB" id="A0A7S2QUK4"/>
<evidence type="ECO:0000313" key="2">
    <source>
        <dbReference type="EMBL" id="CAD9652451.1"/>
    </source>
</evidence>
<feature type="domain" description="Protein kinase" evidence="1">
    <location>
        <begin position="184"/>
        <end position="538"/>
    </location>
</feature>
<dbReference type="GO" id="GO:0004672">
    <property type="term" value="F:protein kinase activity"/>
    <property type="evidence" value="ECO:0007669"/>
    <property type="project" value="InterPro"/>
</dbReference>
<organism evidence="2">
    <name type="scientific">Chlamydomonas chlamydogama</name>
    <dbReference type="NCBI Taxonomy" id="225041"/>
    <lineage>
        <taxon>Eukaryota</taxon>
        <taxon>Viridiplantae</taxon>
        <taxon>Chlorophyta</taxon>
        <taxon>core chlorophytes</taxon>
        <taxon>Chlorophyceae</taxon>
        <taxon>CS clade</taxon>
        <taxon>Chlamydomonadales</taxon>
        <taxon>Chlamydomonadaceae</taxon>
        <taxon>Chlamydomonas</taxon>
    </lineage>
</organism>
<dbReference type="EMBL" id="HBHD01002086">
    <property type="protein sequence ID" value="CAD9652451.1"/>
    <property type="molecule type" value="Transcribed_RNA"/>
</dbReference>
<dbReference type="Pfam" id="PF00069">
    <property type="entry name" value="Pkinase"/>
    <property type="match status" value="1"/>
</dbReference>